<evidence type="ECO:0000256" key="6">
    <source>
        <dbReference type="ARBA" id="ARBA00024230"/>
    </source>
</evidence>
<feature type="region of interest" description="Disordered" evidence="7">
    <location>
        <begin position="102"/>
        <end position="127"/>
    </location>
</feature>
<dbReference type="Proteomes" id="UP000693946">
    <property type="component" value="Unassembled WGS sequence"/>
</dbReference>
<reference evidence="8 9" key="1">
    <citation type="journal article" date="2021" name="Sci. Rep.">
        <title>Chromosome anchoring in Senegalese sole (Solea senegalensis) reveals sex-associated markers and genome rearrangements in flatfish.</title>
        <authorList>
            <person name="Guerrero-Cozar I."/>
            <person name="Gomez-Garrido J."/>
            <person name="Berbel C."/>
            <person name="Martinez-Blanch J.F."/>
            <person name="Alioto T."/>
            <person name="Claros M.G."/>
            <person name="Gagnaire P.A."/>
            <person name="Manchado M."/>
        </authorList>
    </citation>
    <scope>NUCLEOTIDE SEQUENCE [LARGE SCALE GENOMIC DNA]</scope>
    <source>
        <strain evidence="8">Sse05_10M</strain>
    </source>
</reference>
<evidence type="ECO:0000256" key="4">
    <source>
        <dbReference type="ARBA" id="ARBA00022989"/>
    </source>
</evidence>
<dbReference type="GO" id="GO:0045048">
    <property type="term" value="P:protein insertion into ER membrane"/>
    <property type="evidence" value="ECO:0007669"/>
    <property type="project" value="InterPro"/>
</dbReference>
<dbReference type="Pfam" id="PF03669">
    <property type="entry name" value="ASTER"/>
    <property type="match status" value="1"/>
</dbReference>
<dbReference type="AlphaFoldDB" id="A0AAV6PR06"/>
<evidence type="ECO:0000313" key="8">
    <source>
        <dbReference type="EMBL" id="KAG7473177.1"/>
    </source>
</evidence>
<comment type="subcellular location">
    <subcellularLocation>
        <location evidence="1">Membrane</location>
    </subcellularLocation>
</comment>
<proteinExistence type="inferred from homology"/>
<dbReference type="GO" id="GO:0044183">
    <property type="term" value="F:protein folding chaperone"/>
    <property type="evidence" value="ECO:0007669"/>
    <property type="project" value="InterPro"/>
</dbReference>
<feature type="region of interest" description="Disordered" evidence="7">
    <location>
        <begin position="1"/>
        <end position="31"/>
    </location>
</feature>
<evidence type="ECO:0000256" key="7">
    <source>
        <dbReference type="SAM" id="MobiDB-lite"/>
    </source>
</evidence>
<keyword evidence="5" id="KW-0472">Membrane</keyword>
<feature type="region of interest" description="Disordered" evidence="7">
    <location>
        <begin position="234"/>
        <end position="256"/>
    </location>
</feature>
<feature type="compositionally biased region" description="Low complexity" evidence="7">
    <location>
        <begin position="117"/>
        <end position="127"/>
    </location>
</feature>
<organism evidence="8 9">
    <name type="scientific">Solea senegalensis</name>
    <name type="common">Senegalese sole</name>
    <dbReference type="NCBI Taxonomy" id="28829"/>
    <lineage>
        <taxon>Eukaryota</taxon>
        <taxon>Metazoa</taxon>
        <taxon>Chordata</taxon>
        <taxon>Craniata</taxon>
        <taxon>Vertebrata</taxon>
        <taxon>Euteleostomi</taxon>
        <taxon>Actinopterygii</taxon>
        <taxon>Neopterygii</taxon>
        <taxon>Teleostei</taxon>
        <taxon>Neoteleostei</taxon>
        <taxon>Acanthomorphata</taxon>
        <taxon>Carangaria</taxon>
        <taxon>Pleuronectiformes</taxon>
        <taxon>Pleuronectoidei</taxon>
        <taxon>Soleidae</taxon>
        <taxon>Solea</taxon>
    </lineage>
</organism>
<keyword evidence="4" id="KW-1133">Transmembrane helix</keyword>
<evidence type="ECO:0000256" key="5">
    <source>
        <dbReference type="ARBA" id="ARBA00023136"/>
    </source>
</evidence>
<protein>
    <recommendedName>
        <fullName evidence="6">PAT complex subunit Asterix</fullName>
    </recommendedName>
</protein>
<dbReference type="EMBL" id="JAGKHQ010000026">
    <property type="protein sequence ID" value="KAG7473177.1"/>
    <property type="molecule type" value="Genomic_DNA"/>
</dbReference>
<keyword evidence="9" id="KW-1185">Reference proteome</keyword>
<evidence type="ECO:0000256" key="1">
    <source>
        <dbReference type="ARBA" id="ARBA00004370"/>
    </source>
</evidence>
<dbReference type="PANTHER" id="PTHR13193:SF0">
    <property type="entry name" value="PAT COMPLEX SUBUNIT ASTERIX"/>
    <property type="match status" value="1"/>
</dbReference>
<evidence type="ECO:0000313" key="9">
    <source>
        <dbReference type="Proteomes" id="UP000693946"/>
    </source>
</evidence>
<keyword evidence="3" id="KW-0812">Transmembrane</keyword>
<dbReference type="GO" id="GO:0005789">
    <property type="term" value="C:endoplasmic reticulum membrane"/>
    <property type="evidence" value="ECO:0007669"/>
    <property type="project" value="InterPro"/>
</dbReference>
<dbReference type="InterPro" id="IPR005351">
    <property type="entry name" value="ASTER"/>
</dbReference>
<comment type="caution">
    <text evidence="8">The sequence shown here is derived from an EMBL/GenBank/DDBJ whole genome shotgun (WGS) entry which is preliminary data.</text>
</comment>
<sequence>MSSNNMADPRRQNKILRYKPPSTETNPTLEDPTPDYMNLLGMIFSMCGLMLKLKWCAWIAVYCSFISFANSRSSEDTKQMMSSFMLSISAVVMSYLQNPQPMSPPCRLRPRTGERAGPSGESVVGSGVPGARSCLSLSLRTAAHLTDSSMLSPVYQDHGGSVVWPPTSSCSSSSQGVHRPLRCHPPPISGSSVGPNPTYYHAVYDVRVEQYREPPFISGGSRYGVHSGRSSISLVTGNSDPTAPPIRRRGGLYSKA</sequence>
<comment type="similarity">
    <text evidence="2">Belongs to the Asterix family.</text>
</comment>
<gene>
    <name evidence="8" type="ORF">JOB18_024050</name>
</gene>
<dbReference type="PANTHER" id="PTHR13193">
    <property type="entry name" value="CGI-140"/>
    <property type="match status" value="1"/>
</dbReference>
<evidence type="ECO:0000256" key="3">
    <source>
        <dbReference type="ARBA" id="ARBA00022692"/>
    </source>
</evidence>
<accession>A0AAV6PR06</accession>
<evidence type="ECO:0000256" key="2">
    <source>
        <dbReference type="ARBA" id="ARBA00009066"/>
    </source>
</evidence>
<name>A0AAV6PR06_SOLSE</name>